<sequence length="328" mass="36643">MNSIARPFFQILAVGITLSTIGGLSPGRNQAAEPTSEWELTWSDEFAGSEIDRTKWDFDLGNGFYNYHSNQWISGWGNNELQYYTKEPENAFVRDGMLHIRAVKESYQGCGYTSAKLKTRQRDGSPLFNQKYGKFEFRAKLPTEKGVWPALWMLPQGDQYGPWAASGEIDVMEARGQEPGKVLGTLHYGGRWPQNAHSGSEFVFPAATSIADFHTYAVEWEPGKISWLVDGKVYQTQNFWWSTSGVQGSTGQGKKPAGEHDLNPWPAPFDQPFYLIMNVAVGGNFLGPPDEKSQFPAEMIVDYVRVYSSTKAASSLPSRGQGKLPFQP</sequence>
<evidence type="ECO:0000259" key="2">
    <source>
        <dbReference type="PROSITE" id="PS51762"/>
    </source>
</evidence>
<protein>
    <submittedName>
        <fullName evidence="3">Glucan endo-1,3-beta-D-glucosidase</fullName>
    </submittedName>
</protein>
<dbReference type="PROSITE" id="PS51762">
    <property type="entry name" value="GH16_2"/>
    <property type="match status" value="1"/>
</dbReference>
<dbReference type="EMBL" id="LYDR01000137">
    <property type="protein sequence ID" value="ODA29305.1"/>
    <property type="molecule type" value="Genomic_DNA"/>
</dbReference>
<dbReference type="InterPro" id="IPR050546">
    <property type="entry name" value="Glycosyl_Hydrlase_16"/>
</dbReference>
<dbReference type="CDD" id="cd08023">
    <property type="entry name" value="GH16_laminarinase_like"/>
    <property type="match status" value="1"/>
</dbReference>
<dbReference type="RefSeq" id="WP_068850154.1">
    <property type="nucleotide sequence ID" value="NZ_LYDR01000137.1"/>
</dbReference>
<dbReference type="PANTHER" id="PTHR10963">
    <property type="entry name" value="GLYCOSYL HYDROLASE-RELATED"/>
    <property type="match status" value="1"/>
</dbReference>
<dbReference type="InterPro" id="IPR000757">
    <property type="entry name" value="Beta-glucanase-like"/>
</dbReference>
<comment type="similarity">
    <text evidence="1">Belongs to the glycosyl hydrolase 16 family.</text>
</comment>
<dbReference type="PANTHER" id="PTHR10963:SF55">
    <property type="entry name" value="GLYCOSIDE HYDROLASE FAMILY 16 PROTEIN"/>
    <property type="match status" value="1"/>
</dbReference>
<dbReference type="Proteomes" id="UP000094828">
    <property type="component" value="Unassembled WGS sequence"/>
</dbReference>
<dbReference type="InterPro" id="IPR013320">
    <property type="entry name" value="ConA-like_dom_sf"/>
</dbReference>
<gene>
    <name evidence="3" type="ORF">A6X21_09445</name>
</gene>
<dbReference type="STRING" id="1841610.A6X21_09445"/>
<feature type="domain" description="GH16" evidence="2">
    <location>
        <begin position="28"/>
        <end position="312"/>
    </location>
</feature>
<reference evidence="3 4" key="1">
    <citation type="submission" date="2016-05" db="EMBL/GenBank/DDBJ databases">
        <title>Genomic and physiological characterization of Planctopirus sp. isolated from fresh water lake.</title>
        <authorList>
            <person name="Subhash Y."/>
            <person name="Ramana C."/>
        </authorList>
    </citation>
    <scope>NUCLEOTIDE SEQUENCE [LARGE SCALE GENOMIC DNA]</scope>
    <source>
        <strain evidence="3 4">JC280</strain>
    </source>
</reference>
<dbReference type="OrthoDB" id="9809583at2"/>
<keyword evidence="4" id="KW-1185">Reference proteome</keyword>
<dbReference type="Pfam" id="PF00722">
    <property type="entry name" value="Glyco_hydro_16"/>
    <property type="match status" value="1"/>
</dbReference>
<proteinExistence type="inferred from homology"/>
<comment type="caution">
    <text evidence="3">The sequence shown here is derived from an EMBL/GenBank/DDBJ whole genome shotgun (WGS) entry which is preliminary data.</text>
</comment>
<evidence type="ECO:0000313" key="4">
    <source>
        <dbReference type="Proteomes" id="UP000094828"/>
    </source>
</evidence>
<dbReference type="SUPFAM" id="SSF49899">
    <property type="entry name" value="Concanavalin A-like lectins/glucanases"/>
    <property type="match status" value="1"/>
</dbReference>
<name>A0A1C3E7S6_9PLAN</name>
<accession>A0A1C3E7S6</accession>
<dbReference type="GO" id="GO:0004553">
    <property type="term" value="F:hydrolase activity, hydrolyzing O-glycosyl compounds"/>
    <property type="evidence" value="ECO:0007669"/>
    <property type="project" value="InterPro"/>
</dbReference>
<organism evidence="3 4">
    <name type="scientific">Planctopirus hydrillae</name>
    <dbReference type="NCBI Taxonomy" id="1841610"/>
    <lineage>
        <taxon>Bacteria</taxon>
        <taxon>Pseudomonadati</taxon>
        <taxon>Planctomycetota</taxon>
        <taxon>Planctomycetia</taxon>
        <taxon>Planctomycetales</taxon>
        <taxon>Planctomycetaceae</taxon>
        <taxon>Planctopirus</taxon>
    </lineage>
</organism>
<dbReference type="GO" id="GO:0005975">
    <property type="term" value="P:carbohydrate metabolic process"/>
    <property type="evidence" value="ECO:0007669"/>
    <property type="project" value="InterPro"/>
</dbReference>
<evidence type="ECO:0000256" key="1">
    <source>
        <dbReference type="ARBA" id="ARBA00006865"/>
    </source>
</evidence>
<dbReference type="Gene3D" id="2.60.120.200">
    <property type="match status" value="1"/>
</dbReference>
<evidence type="ECO:0000313" key="3">
    <source>
        <dbReference type="EMBL" id="ODA29305.1"/>
    </source>
</evidence>
<dbReference type="AlphaFoldDB" id="A0A1C3E7S6"/>